<feature type="compositionally biased region" description="Polar residues" evidence="1">
    <location>
        <begin position="125"/>
        <end position="137"/>
    </location>
</feature>
<evidence type="ECO:0000313" key="3">
    <source>
        <dbReference type="Proteomes" id="UP000028837"/>
    </source>
</evidence>
<protein>
    <submittedName>
        <fullName evidence="2">Uncharacterized protein</fullName>
    </submittedName>
</protein>
<feature type="compositionally biased region" description="Basic and acidic residues" evidence="1">
    <location>
        <begin position="47"/>
        <end position="65"/>
    </location>
</feature>
<reference evidence="2 3" key="1">
    <citation type="submission" date="2014-02" db="EMBL/GenBank/DDBJ databases">
        <authorList>
            <person name="Sibley D."/>
            <person name="Venepally P."/>
            <person name="Karamycheva S."/>
            <person name="Hadjithomas M."/>
            <person name="Khan A."/>
            <person name="Brunk B."/>
            <person name="Roos D."/>
            <person name="Caler E."/>
            <person name="Lorenzi H."/>
        </authorList>
    </citation>
    <scope>NUCLEOTIDE SEQUENCE [LARGE SCALE GENOMIC DNA]</scope>
    <source>
        <strain evidence="2 3">GAB2-2007-GAL-DOM2</strain>
    </source>
</reference>
<evidence type="ECO:0000256" key="1">
    <source>
        <dbReference type="SAM" id="MobiDB-lite"/>
    </source>
</evidence>
<feature type="region of interest" description="Disordered" evidence="1">
    <location>
        <begin position="125"/>
        <end position="144"/>
    </location>
</feature>
<dbReference type="AlphaFoldDB" id="A0A086JC96"/>
<evidence type="ECO:0000313" key="2">
    <source>
        <dbReference type="EMBL" id="KFG29764.1"/>
    </source>
</evidence>
<comment type="caution">
    <text evidence="2">The sequence shown here is derived from an EMBL/GenBank/DDBJ whole genome shotgun (WGS) entry which is preliminary data.</text>
</comment>
<organism evidence="2 3">
    <name type="scientific">Toxoplasma gondii GAB2-2007-GAL-DOM2</name>
    <dbReference type="NCBI Taxonomy" id="1130820"/>
    <lineage>
        <taxon>Eukaryota</taxon>
        <taxon>Sar</taxon>
        <taxon>Alveolata</taxon>
        <taxon>Apicomplexa</taxon>
        <taxon>Conoidasida</taxon>
        <taxon>Coccidia</taxon>
        <taxon>Eucoccidiorida</taxon>
        <taxon>Eimeriorina</taxon>
        <taxon>Sarcocystidae</taxon>
        <taxon>Toxoplasma</taxon>
    </lineage>
</organism>
<dbReference type="VEuPathDB" id="ToxoDB:TGDOM2_238270"/>
<sequence length="144" mass="15491">MAGTSPSQRGGHECSPKMTASPRGNSHRRTRPFGDISCGGALRNTVGKKDSHNSISLDDGKSLAGRHDLANTGDLGLDERSSRLVDTSSCPFPSDQLASKTFEQSLQDFCQTLNPLGTSRTATQTLESRTRTSSLRVYSTARMD</sequence>
<proteinExistence type="predicted"/>
<accession>A0A086JC96</accession>
<name>A0A086JC96_TOXGO</name>
<dbReference type="OrthoDB" id="330011at2759"/>
<dbReference type="EMBL" id="AHZU02001697">
    <property type="protein sequence ID" value="KFG29764.1"/>
    <property type="molecule type" value="Genomic_DNA"/>
</dbReference>
<dbReference type="Proteomes" id="UP000028837">
    <property type="component" value="Unassembled WGS sequence"/>
</dbReference>
<gene>
    <name evidence="2" type="ORF">TGDOM2_238270</name>
</gene>
<feature type="region of interest" description="Disordered" evidence="1">
    <location>
        <begin position="1"/>
        <end position="65"/>
    </location>
</feature>